<proteinExistence type="inferred from homology"/>
<evidence type="ECO:0000313" key="3">
    <source>
        <dbReference type="EMBL" id="GAA0165562.1"/>
    </source>
</evidence>
<dbReference type="SUPFAM" id="SSF117070">
    <property type="entry name" value="LEA14-like"/>
    <property type="match status" value="1"/>
</dbReference>
<accession>A0AAV3QND3</accession>
<name>A0AAV3QND3_LITER</name>
<gene>
    <name evidence="3" type="ORF">LIER_20938</name>
</gene>
<dbReference type="EMBL" id="BAABME010005415">
    <property type="protein sequence ID" value="GAA0165562.1"/>
    <property type="molecule type" value="Genomic_DNA"/>
</dbReference>
<dbReference type="InterPro" id="IPR045043">
    <property type="entry name" value="Lea14-like"/>
</dbReference>
<evidence type="ECO:0000313" key="4">
    <source>
        <dbReference type="Proteomes" id="UP001454036"/>
    </source>
</evidence>
<dbReference type="InterPro" id="IPR004864">
    <property type="entry name" value="LEA_2"/>
</dbReference>
<comment type="caution">
    <text evidence="3">The sequence shown here is derived from an EMBL/GenBank/DDBJ whole genome shotgun (WGS) entry which is preliminary data.</text>
</comment>
<feature type="domain" description="Water stress and hypersensitive response" evidence="2">
    <location>
        <begin position="23"/>
        <end position="141"/>
    </location>
</feature>
<dbReference type="AlphaFoldDB" id="A0AAV3QND3"/>
<sequence>MDLIDKITDFVSDKVADLPKPEASVTDVDVKDITLTDGVTYLAKVAVKNPYGVSLPISDVEYILKSATRIIVSGKIPDPGSLKASDTTMVNVDVKVPHSILLSLIKDIVGDWDLDYELEIKLIIDLPVIGNFTLPVAQKGEMKLPTWRQMIGLESTATADE</sequence>
<evidence type="ECO:0000256" key="1">
    <source>
        <dbReference type="ARBA" id="ARBA00005960"/>
    </source>
</evidence>
<dbReference type="Pfam" id="PF03168">
    <property type="entry name" value="LEA_2"/>
    <property type="match status" value="1"/>
</dbReference>
<dbReference type="Gene3D" id="2.60.40.1820">
    <property type="match status" value="1"/>
</dbReference>
<dbReference type="Proteomes" id="UP001454036">
    <property type="component" value="Unassembled WGS sequence"/>
</dbReference>
<keyword evidence="4" id="KW-1185">Reference proteome</keyword>
<dbReference type="GO" id="GO:0005829">
    <property type="term" value="C:cytosol"/>
    <property type="evidence" value="ECO:0007669"/>
    <property type="project" value="TreeGrafter"/>
</dbReference>
<evidence type="ECO:0000259" key="2">
    <source>
        <dbReference type="SMART" id="SM00769"/>
    </source>
</evidence>
<dbReference type="GO" id="GO:0009269">
    <property type="term" value="P:response to desiccation"/>
    <property type="evidence" value="ECO:0007669"/>
    <property type="project" value="InterPro"/>
</dbReference>
<dbReference type="SMART" id="SM00769">
    <property type="entry name" value="WHy"/>
    <property type="match status" value="1"/>
</dbReference>
<dbReference type="PANTHER" id="PTHR31459:SF19">
    <property type="entry name" value="DESICCATION-RELATED PROTEIN LEA14-RELATED"/>
    <property type="match status" value="1"/>
</dbReference>
<reference evidence="3 4" key="1">
    <citation type="submission" date="2024-01" db="EMBL/GenBank/DDBJ databases">
        <title>The complete chloroplast genome sequence of Lithospermum erythrorhizon: insights into the phylogenetic relationship among Boraginaceae species and the maternal lineages of purple gromwells.</title>
        <authorList>
            <person name="Okada T."/>
            <person name="Watanabe K."/>
        </authorList>
    </citation>
    <scope>NUCLEOTIDE SEQUENCE [LARGE SCALE GENOMIC DNA]</scope>
</reference>
<dbReference type="InterPro" id="IPR013990">
    <property type="entry name" value="WHy-dom"/>
</dbReference>
<organism evidence="3 4">
    <name type="scientific">Lithospermum erythrorhizon</name>
    <name type="common">Purple gromwell</name>
    <name type="synonym">Lithospermum officinale var. erythrorhizon</name>
    <dbReference type="NCBI Taxonomy" id="34254"/>
    <lineage>
        <taxon>Eukaryota</taxon>
        <taxon>Viridiplantae</taxon>
        <taxon>Streptophyta</taxon>
        <taxon>Embryophyta</taxon>
        <taxon>Tracheophyta</taxon>
        <taxon>Spermatophyta</taxon>
        <taxon>Magnoliopsida</taxon>
        <taxon>eudicotyledons</taxon>
        <taxon>Gunneridae</taxon>
        <taxon>Pentapetalae</taxon>
        <taxon>asterids</taxon>
        <taxon>lamiids</taxon>
        <taxon>Boraginales</taxon>
        <taxon>Boraginaceae</taxon>
        <taxon>Boraginoideae</taxon>
        <taxon>Lithospermeae</taxon>
        <taxon>Lithospermum</taxon>
    </lineage>
</organism>
<dbReference type="PANTHER" id="PTHR31459">
    <property type="match status" value="1"/>
</dbReference>
<protein>
    <recommendedName>
        <fullName evidence="2">Water stress and hypersensitive response domain-containing protein</fullName>
    </recommendedName>
</protein>
<comment type="similarity">
    <text evidence="1">Belongs to the LEA type 2 family.</text>
</comment>